<dbReference type="AlphaFoldDB" id="A0ABD6B4U0"/>
<organism evidence="2 3">
    <name type="scientific">Halolamina salina</name>
    <dbReference type="NCBI Taxonomy" id="1220023"/>
    <lineage>
        <taxon>Archaea</taxon>
        <taxon>Methanobacteriati</taxon>
        <taxon>Methanobacteriota</taxon>
        <taxon>Stenosarchaea group</taxon>
        <taxon>Halobacteria</taxon>
        <taxon>Halobacteriales</taxon>
        <taxon>Haloferacaceae</taxon>
    </lineage>
</organism>
<dbReference type="RefSeq" id="WP_379818278.1">
    <property type="nucleotide sequence ID" value="NZ_JBHUDH010000050.1"/>
</dbReference>
<reference evidence="2 3" key="1">
    <citation type="journal article" date="2019" name="Int. J. Syst. Evol. Microbiol.">
        <title>The Global Catalogue of Microorganisms (GCM) 10K type strain sequencing project: providing services to taxonomists for standard genome sequencing and annotation.</title>
        <authorList>
            <consortium name="The Broad Institute Genomics Platform"/>
            <consortium name="The Broad Institute Genome Sequencing Center for Infectious Disease"/>
            <person name="Wu L."/>
            <person name="Ma J."/>
        </authorList>
    </citation>
    <scope>NUCLEOTIDE SEQUENCE [LARGE SCALE GENOMIC DNA]</scope>
    <source>
        <strain evidence="2 3">CGMCC 1.12285</strain>
    </source>
</reference>
<name>A0ABD6B4U0_9EURY</name>
<dbReference type="Pfam" id="PF23921">
    <property type="entry name" value="DUF7260"/>
    <property type="match status" value="1"/>
</dbReference>
<sequence>MIETHVDRARTAVEREREVLSEEGSAYDAFRRRVESLSAAEMGRGASVGANHGGVATRTAHGDASGGACEQVREAFAETVRPYSVDDVGDEPLLETIREELGDGIALALAPTTETAFTPETKGAILTATRERRRGIDATLDALESEAESLRTVGEAVGEITDWLAAADETPLSSLRFDELRVRHDRLAEFRDRCDRLLDDRQELLLTTTGRNQSADVAHRTLVRYLYSSLPVVYPVLSTLTRLYDLLAACQRMVRDHLTRRA</sequence>
<protein>
    <recommendedName>
        <fullName evidence="1">DUF7260 domain-containing protein</fullName>
    </recommendedName>
</protein>
<evidence type="ECO:0000259" key="1">
    <source>
        <dbReference type="Pfam" id="PF23921"/>
    </source>
</evidence>
<feature type="domain" description="DUF7260" evidence="1">
    <location>
        <begin position="4"/>
        <end position="251"/>
    </location>
</feature>
<proteinExistence type="predicted"/>
<evidence type="ECO:0000313" key="2">
    <source>
        <dbReference type="EMBL" id="MFD1525880.1"/>
    </source>
</evidence>
<gene>
    <name evidence="2" type="ORF">ACFR9S_06120</name>
</gene>
<dbReference type="EMBL" id="JBHUDH010000050">
    <property type="protein sequence ID" value="MFD1525880.1"/>
    <property type="molecule type" value="Genomic_DNA"/>
</dbReference>
<keyword evidence="3" id="KW-1185">Reference proteome</keyword>
<comment type="caution">
    <text evidence="2">The sequence shown here is derived from an EMBL/GenBank/DDBJ whole genome shotgun (WGS) entry which is preliminary data.</text>
</comment>
<accession>A0ABD6B4U0</accession>
<dbReference type="Proteomes" id="UP001597111">
    <property type="component" value="Unassembled WGS sequence"/>
</dbReference>
<evidence type="ECO:0000313" key="3">
    <source>
        <dbReference type="Proteomes" id="UP001597111"/>
    </source>
</evidence>
<dbReference type="InterPro" id="IPR055684">
    <property type="entry name" value="DUF7260"/>
</dbReference>